<dbReference type="InterPro" id="IPR011598">
    <property type="entry name" value="bHLH_dom"/>
</dbReference>
<reference evidence="9 10" key="1">
    <citation type="submission" date="2024-02" db="EMBL/GenBank/DDBJ databases">
        <authorList>
            <person name="Daric V."/>
            <person name="Darras S."/>
        </authorList>
    </citation>
    <scope>NUCLEOTIDE SEQUENCE [LARGE SCALE GENOMIC DNA]</scope>
</reference>
<dbReference type="PROSITE" id="PS50888">
    <property type="entry name" value="BHLH"/>
    <property type="match status" value="1"/>
</dbReference>
<feature type="region of interest" description="Disordered" evidence="6">
    <location>
        <begin position="543"/>
        <end position="632"/>
    </location>
</feature>
<evidence type="ECO:0000256" key="5">
    <source>
        <dbReference type="ARBA" id="ARBA00023242"/>
    </source>
</evidence>
<organism evidence="9 10">
    <name type="scientific">Clavelina lepadiformis</name>
    <name type="common">Light-bulb sea squirt</name>
    <name type="synonym">Ascidia lepadiformis</name>
    <dbReference type="NCBI Taxonomy" id="159417"/>
    <lineage>
        <taxon>Eukaryota</taxon>
        <taxon>Metazoa</taxon>
        <taxon>Chordata</taxon>
        <taxon>Tunicata</taxon>
        <taxon>Ascidiacea</taxon>
        <taxon>Aplousobranchia</taxon>
        <taxon>Clavelinidae</taxon>
        <taxon>Clavelina</taxon>
    </lineage>
</organism>
<keyword evidence="3" id="KW-0238">DNA-binding</keyword>
<comment type="caution">
    <text evidence="9">The sequence shown here is derived from an EMBL/GenBank/DDBJ whole genome shotgun (WGS) entry which is preliminary data.</text>
</comment>
<feature type="domain" description="PAS" evidence="7">
    <location>
        <begin position="118"/>
        <end position="169"/>
    </location>
</feature>
<dbReference type="CDD" id="cd19697">
    <property type="entry name" value="bHLH-PAS_NPAS4_PASD10"/>
    <property type="match status" value="1"/>
</dbReference>
<dbReference type="Gene3D" id="3.30.450.20">
    <property type="entry name" value="PAS domain"/>
    <property type="match status" value="2"/>
</dbReference>
<keyword evidence="5" id="KW-0539">Nucleus</keyword>
<evidence type="ECO:0000256" key="1">
    <source>
        <dbReference type="ARBA" id="ARBA00004123"/>
    </source>
</evidence>
<dbReference type="InterPro" id="IPR000014">
    <property type="entry name" value="PAS"/>
</dbReference>
<dbReference type="EMBL" id="CAWYQH010000130">
    <property type="protein sequence ID" value="CAK8692392.1"/>
    <property type="molecule type" value="Genomic_DNA"/>
</dbReference>
<accession>A0ABP0GKZ5</accession>
<sequence length="866" mass="96983">MPIKNSMSTLSLIICDRRWNPASNVQAVEPSTTSQEGPEPRILSKKRRDLINAEIRELQNLLPLKKSARERLSYLGILALTNTFIRKATFFKKECISCDSSMSCGLVPEFSSSLCGFLLVFNRDGKILYSSDNILDYLGNTVVELASQGDSIYDFVDKEDHDQIRAQLDVPPHDDRGEARRLSFFCRMSTSRYMKTQMRSWKNKIVHVTGRYHRPEMSNDWSDTVFFAVCTPIESKPVTDVRHHPSPRATEFKAVHGPDMKFLEVPNTVESLLGYKPEELEKTSWYQWIYPEDIEQARQQHLKFVKEDGSAFACVLRMVKKDGSTVWVDITAEKSQESVGNSFICNYIVIDESEVPYFRIHHNLLPFPEHYTESQRQYLAYRSTLLSAALNSDVTSATTSPMTSPIGHPDPTHFQMSQSVFADNLDTKSILRRELMKRKMSSVESPIGVFHGTPYGPEVFAMPPNKMLIRSTSEMPYATPAYHSPLQHSTSFPEASYHPHLLYRHPAEESFMSQLHSPTTNPTGYLYDGGYTTLTPVRPHTLTLRPTQCSPVPTAGSSSPVNGHANQHNQNNNAHLPQKDSYNSRSFRGYSNQYSPAHSTGTPSHEVEYYQQSGSPCSQITHSPRSPVQQRQLPAARINKVVPRPSVDGLLRDVSEIIDGELVCENSTTMCGSMTSSPAPVQQQCSVGSPYSNNNNVHSPVSCQHSPQHSPIARSDCNISSPNISLWDHQSMQHQSMGSPQTANSQCNSPVYAGYNYNPGCDASPRGSPVYRQQQAYPTSSCSQVDAANFQSRPIEKPYHVQYAISSGHPSTMKQYQAAAAAFYAATQQGHRAEMVEGGPEWMKKYGNMSAMEMLFSEAEGSPYLA</sequence>
<proteinExistence type="predicted"/>
<feature type="compositionally biased region" description="Polar residues" evidence="6">
    <location>
        <begin position="580"/>
        <end position="603"/>
    </location>
</feature>
<dbReference type="NCBIfam" id="TIGR00229">
    <property type="entry name" value="sensory_box"/>
    <property type="match status" value="1"/>
</dbReference>
<feature type="domain" description="BHLH" evidence="8">
    <location>
        <begin position="35"/>
        <end position="88"/>
    </location>
</feature>
<dbReference type="Pfam" id="PF08447">
    <property type="entry name" value="PAS_3"/>
    <property type="match status" value="1"/>
</dbReference>
<evidence type="ECO:0000313" key="9">
    <source>
        <dbReference type="EMBL" id="CAK8692392.1"/>
    </source>
</evidence>
<comment type="subcellular location">
    <subcellularLocation>
        <location evidence="1">Nucleus</location>
    </subcellularLocation>
</comment>
<dbReference type="PROSITE" id="PS50112">
    <property type="entry name" value="PAS"/>
    <property type="match status" value="2"/>
</dbReference>
<dbReference type="InterPro" id="IPR056192">
    <property type="entry name" value="bHLH_NPAS4"/>
</dbReference>
<dbReference type="PANTHER" id="PTHR23043:SF39">
    <property type="entry name" value="DYSFUSION, ISOFORM D"/>
    <property type="match status" value="1"/>
</dbReference>
<feature type="domain" description="PAS" evidence="7">
    <location>
        <begin position="268"/>
        <end position="309"/>
    </location>
</feature>
<protein>
    <submittedName>
        <fullName evidence="9">Uncharacterized protein</fullName>
    </submittedName>
</protein>
<feature type="compositionally biased region" description="Low complexity" evidence="6">
    <location>
        <begin position="564"/>
        <end position="575"/>
    </location>
</feature>
<dbReference type="CDD" id="cd00130">
    <property type="entry name" value="PAS"/>
    <property type="match status" value="2"/>
</dbReference>
<dbReference type="PANTHER" id="PTHR23043">
    <property type="entry name" value="HYPOXIA-INDUCIBLE FACTOR 1 ALPHA"/>
    <property type="match status" value="1"/>
</dbReference>
<dbReference type="Proteomes" id="UP001642483">
    <property type="component" value="Unassembled WGS sequence"/>
</dbReference>
<feature type="compositionally biased region" description="Polar residues" evidence="6">
    <location>
        <begin position="544"/>
        <end position="561"/>
    </location>
</feature>
<keyword evidence="2" id="KW-0805">Transcription regulation</keyword>
<evidence type="ECO:0000313" key="10">
    <source>
        <dbReference type="Proteomes" id="UP001642483"/>
    </source>
</evidence>
<evidence type="ECO:0000256" key="3">
    <source>
        <dbReference type="ARBA" id="ARBA00023125"/>
    </source>
</evidence>
<evidence type="ECO:0000256" key="6">
    <source>
        <dbReference type="SAM" id="MobiDB-lite"/>
    </source>
</evidence>
<evidence type="ECO:0000259" key="7">
    <source>
        <dbReference type="PROSITE" id="PS50112"/>
    </source>
</evidence>
<keyword evidence="10" id="KW-1185">Reference proteome</keyword>
<feature type="compositionally biased region" description="Polar residues" evidence="6">
    <location>
        <begin position="610"/>
        <end position="632"/>
    </location>
</feature>
<evidence type="ECO:0000256" key="2">
    <source>
        <dbReference type="ARBA" id="ARBA00023015"/>
    </source>
</evidence>
<keyword evidence="4" id="KW-0804">Transcription</keyword>
<gene>
    <name evidence="9" type="ORF">CVLEPA_LOCUS25664</name>
</gene>
<dbReference type="Pfam" id="PF23183">
    <property type="entry name" value="bHLH_NPAS4"/>
    <property type="match status" value="1"/>
</dbReference>
<evidence type="ECO:0000259" key="8">
    <source>
        <dbReference type="PROSITE" id="PS50888"/>
    </source>
</evidence>
<dbReference type="InterPro" id="IPR013655">
    <property type="entry name" value="PAS_fold_3"/>
</dbReference>
<dbReference type="SUPFAM" id="SSF55785">
    <property type="entry name" value="PYP-like sensor domain (PAS domain)"/>
    <property type="match status" value="2"/>
</dbReference>
<name>A0ABP0GKZ5_CLALP</name>
<evidence type="ECO:0000256" key="4">
    <source>
        <dbReference type="ARBA" id="ARBA00023163"/>
    </source>
</evidence>
<dbReference type="InterPro" id="IPR035965">
    <property type="entry name" value="PAS-like_dom_sf"/>
</dbReference>
<dbReference type="SMART" id="SM00091">
    <property type="entry name" value="PAS"/>
    <property type="match status" value="2"/>
</dbReference>